<sequence>MTDPVERGAIMISDTAIRRIAERAAEEGLSLTGSGSTKRSTTVRLGRSGLSIRVSLRYPVPLSDAVHRVQEHVLARTRELTGREVARPRITVSVLSPRSPSGLLLEQVGTGQPAPEAAFGSRTPLRWWSQRQLPSALLTMPVALAAAILVLDVFGTPIGGSAGSTVSGWVLSRLGVPAVTAMAGAVAALGLAMIALALTPGLRRLHTLASTARLRAAVDRRALEALVQDAAERVTGVSTVRVRLRRRRMAVRAELAFGSRAAALDLARREAVTALAGCRLHRTPRLSLNARLSPAWVPEPAAGSTAERQVFDPLRICSESHGP</sequence>
<evidence type="ECO:0000256" key="1">
    <source>
        <dbReference type="SAM" id="Phobius"/>
    </source>
</evidence>
<proteinExistence type="predicted"/>
<dbReference type="Pfam" id="PF19803">
    <property type="entry name" value="DUF6286"/>
    <property type="match status" value="1"/>
</dbReference>
<organism evidence="3 4">
    <name type="scientific">Streptomyces sanyensis</name>
    <dbReference type="NCBI Taxonomy" id="568869"/>
    <lineage>
        <taxon>Bacteria</taxon>
        <taxon>Bacillati</taxon>
        <taxon>Actinomycetota</taxon>
        <taxon>Actinomycetes</taxon>
        <taxon>Kitasatosporales</taxon>
        <taxon>Streptomycetaceae</taxon>
        <taxon>Streptomyces</taxon>
    </lineage>
</organism>
<evidence type="ECO:0000313" key="4">
    <source>
        <dbReference type="Proteomes" id="UP001501147"/>
    </source>
</evidence>
<feature type="domain" description="DUF6286" evidence="2">
    <location>
        <begin position="188"/>
        <end position="290"/>
    </location>
</feature>
<name>A0ABP9A6F3_9ACTN</name>
<gene>
    <name evidence="3" type="ORF">GCM10023329_24570</name>
</gene>
<dbReference type="EMBL" id="BAABJV010000004">
    <property type="protein sequence ID" value="GAA4775130.1"/>
    <property type="molecule type" value="Genomic_DNA"/>
</dbReference>
<keyword evidence="4" id="KW-1185">Reference proteome</keyword>
<feature type="transmembrane region" description="Helical" evidence="1">
    <location>
        <begin position="174"/>
        <end position="198"/>
    </location>
</feature>
<dbReference type="RefSeq" id="WP_345613081.1">
    <property type="nucleotide sequence ID" value="NZ_BAABJV010000004.1"/>
</dbReference>
<keyword evidence="1" id="KW-0812">Transmembrane</keyword>
<keyword evidence="1" id="KW-0472">Membrane</keyword>
<dbReference type="Proteomes" id="UP001501147">
    <property type="component" value="Unassembled WGS sequence"/>
</dbReference>
<keyword evidence="1" id="KW-1133">Transmembrane helix</keyword>
<protein>
    <recommendedName>
        <fullName evidence="2">DUF6286 domain-containing protein</fullName>
    </recommendedName>
</protein>
<feature type="transmembrane region" description="Helical" evidence="1">
    <location>
        <begin position="136"/>
        <end position="154"/>
    </location>
</feature>
<evidence type="ECO:0000313" key="3">
    <source>
        <dbReference type="EMBL" id="GAA4775130.1"/>
    </source>
</evidence>
<evidence type="ECO:0000259" key="2">
    <source>
        <dbReference type="Pfam" id="PF19803"/>
    </source>
</evidence>
<accession>A0ABP9A6F3</accession>
<reference evidence="4" key="1">
    <citation type="journal article" date="2019" name="Int. J. Syst. Evol. Microbiol.">
        <title>The Global Catalogue of Microorganisms (GCM) 10K type strain sequencing project: providing services to taxonomists for standard genome sequencing and annotation.</title>
        <authorList>
            <consortium name="The Broad Institute Genomics Platform"/>
            <consortium name="The Broad Institute Genome Sequencing Center for Infectious Disease"/>
            <person name="Wu L."/>
            <person name="Ma J."/>
        </authorList>
    </citation>
    <scope>NUCLEOTIDE SEQUENCE [LARGE SCALE GENOMIC DNA]</scope>
    <source>
        <strain evidence="4">JCM 18324</strain>
    </source>
</reference>
<dbReference type="InterPro" id="IPR046253">
    <property type="entry name" value="DUF6286"/>
</dbReference>
<comment type="caution">
    <text evidence="3">The sequence shown here is derived from an EMBL/GenBank/DDBJ whole genome shotgun (WGS) entry which is preliminary data.</text>
</comment>